<evidence type="ECO:0000259" key="2">
    <source>
        <dbReference type="Pfam" id="PF08722"/>
    </source>
</evidence>
<evidence type="ECO:0000256" key="1">
    <source>
        <dbReference type="SAM" id="MobiDB-lite"/>
    </source>
</evidence>
<dbReference type="RefSeq" id="WP_374117621.1">
    <property type="nucleotide sequence ID" value="NZ_JBHMAR010000077.1"/>
</dbReference>
<name>A0ABV5VND7_9ACTN</name>
<dbReference type="GO" id="GO:0004519">
    <property type="term" value="F:endonuclease activity"/>
    <property type="evidence" value="ECO:0007669"/>
    <property type="project" value="UniProtKB-KW"/>
</dbReference>
<keyword evidence="3" id="KW-0540">Nuclease</keyword>
<evidence type="ECO:0000313" key="4">
    <source>
        <dbReference type="Proteomes" id="UP001589703"/>
    </source>
</evidence>
<proteinExistence type="predicted"/>
<organism evidence="3 4">
    <name type="scientific">Streptomyces thermocoprophilus</name>
    <dbReference type="NCBI Taxonomy" id="78356"/>
    <lineage>
        <taxon>Bacteria</taxon>
        <taxon>Bacillati</taxon>
        <taxon>Actinomycetota</taxon>
        <taxon>Actinomycetes</taxon>
        <taxon>Kitasatosporales</taxon>
        <taxon>Streptomycetaceae</taxon>
        <taxon>Streptomyces</taxon>
    </lineage>
</organism>
<keyword evidence="3" id="KW-0378">Hydrolase</keyword>
<keyword evidence="4" id="KW-1185">Reference proteome</keyword>
<evidence type="ECO:0000313" key="3">
    <source>
        <dbReference type="EMBL" id="MFB9739200.1"/>
    </source>
</evidence>
<feature type="region of interest" description="Disordered" evidence="1">
    <location>
        <begin position="258"/>
        <end position="290"/>
    </location>
</feature>
<dbReference type="Pfam" id="PF08722">
    <property type="entry name" value="Tn7_TnsA-like_N"/>
    <property type="match status" value="1"/>
</dbReference>
<feature type="domain" description="TnsA endonuclease N-terminal" evidence="2">
    <location>
        <begin position="12"/>
        <end position="81"/>
    </location>
</feature>
<gene>
    <name evidence="3" type="ORF">ACFFRO_29495</name>
</gene>
<sequence>MAGAGLILLDRDPHVVAIASQPFWLHWHGTRKRRHAPDYFVRLSDGGARIVDVRPEDEMDEATREAFNATRHACRAVGWDTREGCGAPIQSEASFGVKPLTCSRASRQKRHRKRHPASQRRRERCRICRKVMVMRIGQRRPLCSSACRRAAYLERQQRRTPQPEAPSGPEAEASPLCLICEVPLPPNAAESGRRTCSQRCRQAAYRWRTSPPRPTRPSVQPWNPTPTPLGTCEVCGHPLPPGPGRRRTCSGRCRQRAHRWRTHPSEEHRTQQAAPESPNPNPPPEPAASPITVGARADALAPTRNESPEMPPCTVCLGPLPEGRSRSQRRTCSQRCRQKAYRQRKAMLL</sequence>
<protein>
    <submittedName>
        <fullName evidence="3">TnsA endonuclease N-terminal domain-containing protein</fullName>
    </submittedName>
</protein>
<keyword evidence="3" id="KW-0255">Endonuclease</keyword>
<dbReference type="Proteomes" id="UP001589703">
    <property type="component" value="Unassembled WGS sequence"/>
</dbReference>
<accession>A0ABV5VND7</accession>
<dbReference type="EMBL" id="JBHMAR010000077">
    <property type="protein sequence ID" value="MFB9739200.1"/>
    <property type="molecule type" value="Genomic_DNA"/>
</dbReference>
<comment type="caution">
    <text evidence="3">The sequence shown here is derived from an EMBL/GenBank/DDBJ whole genome shotgun (WGS) entry which is preliminary data.</text>
</comment>
<feature type="compositionally biased region" description="Pro residues" evidence="1">
    <location>
        <begin position="277"/>
        <end position="287"/>
    </location>
</feature>
<dbReference type="InterPro" id="IPR014833">
    <property type="entry name" value="TnsA_N"/>
</dbReference>
<reference evidence="3 4" key="1">
    <citation type="submission" date="2024-09" db="EMBL/GenBank/DDBJ databases">
        <authorList>
            <person name="Sun Q."/>
            <person name="Mori K."/>
        </authorList>
    </citation>
    <scope>NUCLEOTIDE SEQUENCE [LARGE SCALE GENOMIC DNA]</scope>
    <source>
        <strain evidence="3 4">JCM 10918</strain>
    </source>
</reference>